<feature type="domain" description="Ribosomal protein eL8/eL30/eS12/Gadd45" evidence="1">
    <location>
        <begin position="5"/>
        <end position="92"/>
    </location>
</feature>
<organism evidence="2 3">
    <name type="scientific">Thermosipho affectus</name>
    <dbReference type="NCBI Taxonomy" id="660294"/>
    <lineage>
        <taxon>Bacteria</taxon>
        <taxon>Thermotogati</taxon>
        <taxon>Thermotogota</taxon>
        <taxon>Thermotogae</taxon>
        <taxon>Thermotogales</taxon>
        <taxon>Fervidobacteriaceae</taxon>
        <taxon>Thermosipho</taxon>
    </lineage>
</organism>
<evidence type="ECO:0000313" key="2">
    <source>
        <dbReference type="EMBL" id="ONN27002.1"/>
    </source>
</evidence>
<dbReference type="Pfam" id="PF01248">
    <property type="entry name" value="Ribosomal_L7Ae"/>
    <property type="match status" value="1"/>
</dbReference>
<comment type="caution">
    <text evidence="2">The sequence shown here is derived from an EMBL/GenBank/DDBJ whole genome shotgun (WGS) entry which is preliminary data.</text>
</comment>
<accession>A0ABX3IGP1</accession>
<dbReference type="EMBL" id="LBFC01000020">
    <property type="protein sequence ID" value="ONN27002.1"/>
    <property type="molecule type" value="Genomic_DNA"/>
</dbReference>
<proteinExistence type="predicted"/>
<dbReference type="InterPro" id="IPR004038">
    <property type="entry name" value="Ribosomal_eL8/eL30/eS12/Gad45"/>
</dbReference>
<dbReference type="Gene3D" id="3.30.1330.30">
    <property type="match status" value="1"/>
</dbReference>
<dbReference type="GO" id="GO:0005840">
    <property type="term" value="C:ribosome"/>
    <property type="evidence" value="ECO:0007669"/>
    <property type="project" value="UniProtKB-KW"/>
</dbReference>
<keyword evidence="2" id="KW-0687">Ribonucleoprotein</keyword>
<dbReference type="InterPro" id="IPR029064">
    <property type="entry name" value="Ribosomal_eL30-like_sf"/>
</dbReference>
<keyword evidence="2" id="KW-0689">Ribosomal protein</keyword>
<name>A0ABX3IGP1_9BACT</name>
<sequence length="115" mass="12838">MNEQKILTLLGFASKAKKLVYGKDNIREYIKNPKIKTKVILIAKDTGQRVKKDIKIRCDISNVPFVEIADKKTLSKATGMLNIAILGILDENMAKSILNFSKEGGENESKNINSE</sequence>
<protein>
    <submittedName>
        <fullName evidence="2">50S ribosomal protein L7ae</fullName>
    </submittedName>
</protein>
<keyword evidence="3" id="KW-1185">Reference proteome</keyword>
<reference evidence="2 3" key="1">
    <citation type="submission" date="2015-06" db="EMBL/GenBank/DDBJ databases">
        <title>Genome sequencing of Thermotogales isolates from hydrothermal vents.</title>
        <authorList>
            <person name="Haverkamp T.H."/>
            <person name="Kublanov I.V."/>
            <person name="Nesbo C.L."/>
        </authorList>
    </citation>
    <scope>NUCLEOTIDE SEQUENCE [LARGE SCALE GENOMIC DNA]</scope>
    <source>
        <strain evidence="3">ik275mar</strain>
    </source>
</reference>
<dbReference type="SUPFAM" id="SSF55315">
    <property type="entry name" value="L30e-like"/>
    <property type="match status" value="1"/>
</dbReference>
<evidence type="ECO:0000313" key="3">
    <source>
        <dbReference type="Proteomes" id="UP000242616"/>
    </source>
</evidence>
<evidence type="ECO:0000259" key="1">
    <source>
        <dbReference type="Pfam" id="PF01248"/>
    </source>
</evidence>
<gene>
    <name evidence="2" type="ORF">XJ44_06075</name>
</gene>
<dbReference type="Proteomes" id="UP000242616">
    <property type="component" value="Unassembled WGS sequence"/>
</dbReference>
<dbReference type="RefSeq" id="WP_077198427.1">
    <property type="nucleotide sequence ID" value="NZ_LBFC01000020.1"/>
</dbReference>